<proteinExistence type="predicted"/>
<organism evidence="1 2">
    <name type="scientific">Mammaliicoccus sciuri</name>
    <name type="common">Staphylococcus sciuri</name>
    <dbReference type="NCBI Taxonomy" id="1296"/>
    <lineage>
        <taxon>Bacteria</taxon>
        <taxon>Bacillati</taxon>
        <taxon>Bacillota</taxon>
        <taxon>Bacilli</taxon>
        <taxon>Bacillales</taxon>
        <taxon>Staphylococcaceae</taxon>
        <taxon>Mammaliicoccus</taxon>
    </lineage>
</organism>
<dbReference type="AlphaFoldDB" id="A0AAJ4SHG7"/>
<protein>
    <recommendedName>
        <fullName evidence="3">Short-chain dehydrogenase</fullName>
    </recommendedName>
</protein>
<accession>A0AAJ4SHG7</accession>
<gene>
    <name evidence="1" type="ORF">CD117_08835</name>
</gene>
<evidence type="ECO:0000313" key="1">
    <source>
        <dbReference type="EMBL" id="RTX72516.1"/>
    </source>
</evidence>
<evidence type="ECO:0000313" key="2">
    <source>
        <dbReference type="Proteomes" id="UP000274792"/>
    </source>
</evidence>
<dbReference type="Proteomes" id="UP000274792">
    <property type="component" value="Unassembled WGS sequence"/>
</dbReference>
<comment type="caution">
    <text evidence="1">The sequence shown here is derived from an EMBL/GenBank/DDBJ whole genome shotgun (WGS) entry which is preliminary data.</text>
</comment>
<name>A0AAJ4SHG7_MAMSC</name>
<dbReference type="EMBL" id="RXWV01000052">
    <property type="protein sequence ID" value="RTX72516.1"/>
    <property type="molecule type" value="Genomic_DNA"/>
</dbReference>
<sequence length="170" mass="19865">MNKVTIVIAGGSGMLRDATKWIKEHFDDDIWLLSRNQNKYSEDLLHSKNIHFKQYDYENDNVLGDEHIRDVNIMVSWVHSNGYFNHLKFIEKNISMDKHAEPIYVHVVGTNKFDDAEFINKLKNKGFNVFTVKLGHRVNDDGTKRWLNHEEISKGVIQAIQLKRDILVSD</sequence>
<reference evidence="1 2" key="1">
    <citation type="submission" date="2018-10" db="EMBL/GenBank/DDBJ databases">
        <title>A collection Staphylococci species genome sequencing.</title>
        <authorList>
            <person name="Cole K."/>
        </authorList>
    </citation>
    <scope>NUCLEOTIDE SEQUENCE [LARGE SCALE GENOMIC DNA]</scope>
    <source>
        <strain evidence="2">NCTC 12218</strain>
    </source>
</reference>
<evidence type="ECO:0008006" key="3">
    <source>
        <dbReference type="Google" id="ProtNLM"/>
    </source>
</evidence>